<proteinExistence type="predicted"/>
<dbReference type="CDD" id="cd07253">
    <property type="entry name" value="GLOD5"/>
    <property type="match status" value="1"/>
</dbReference>
<dbReference type="InterPro" id="IPR037523">
    <property type="entry name" value="VOC_core"/>
</dbReference>
<dbReference type="Gene3D" id="3.10.180.10">
    <property type="entry name" value="2,3-Dihydroxybiphenyl 1,2-Dioxygenase, domain 1"/>
    <property type="match status" value="1"/>
</dbReference>
<name>A0A967C5T7_9PROT</name>
<dbReference type="InterPro" id="IPR050383">
    <property type="entry name" value="GlyoxalaseI/FosfomycinResist"/>
</dbReference>
<accession>A0A967C5T7</accession>
<dbReference type="PANTHER" id="PTHR21366:SF14">
    <property type="entry name" value="GLYOXALASE DOMAIN-CONTAINING PROTEIN 5"/>
    <property type="match status" value="1"/>
</dbReference>
<organism evidence="2 3">
    <name type="scientific">Pelagibius litoralis</name>
    <dbReference type="NCBI Taxonomy" id="374515"/>
    <lineage>
        <taxon>Bacteria</taxon>
        <taxon>Pseudomonadati</taxon>
        <taxon>Pseudomonadota</taxon>
        <taxon>Alphaproteobacteria</taxon>
        <taxon>Rhodospirillales</taxon>
        <taxon>Rhodovibrionaceae</taxon>
        <taxon>Pelagibius</taxon>
    </lineage>
</organism>
<feature type="domain" description="VOC" evidence="1">
    <location>
        <begin position="10"/>
        <end position="130"/>
    </location>
</feature>
<comment type="caution">
    <text evidence="2">The sequence shown here is derived from an EMBL/GenBank/DDBJ whole genome shotgun (WGS) entry which is preliminary data.</text>
</comment>
<evidence type="ECO:0000313" key="2">
    <source>
        <dbReference type="EMBL" id="NIA67062.1"/>
    </source>
</evidence>
<dbReference type="Proteomes" id="UP000761264">
    <property type="component" value="Unassembled WGS sequence"/>
</dbReference>
<dbReference type="InterPro" id="IPR029068">
    <property type="entry name" value="Glyas_Bleomycin-R_OHBP_Dase"/>
</dbReference>
<sequence length="133" mass="14655">MTSTPLELDRLDHFVLTVRDIDETCAFYETVFGMRRVEFGEGRVALHFGDHKINLHPNPSPVEPKAAVPIPGSADFCVIASVDPEEVARRLRGWGIGIERGPVATVGALGDMRSVYFRDPDGNLVEVACYPDD</sequence>
<dbReference type="SUPFAM" id="SSF54593">
    <property type="entry name" value="Glyoxalase/Bleomycin resistance protein/Dihydroxybiphenyl dioxygenase"/>
    <property type="match status" value="1"/>
</dbReference>
<evidence type="ECO:0000259" key="1">
    <source>
        <dbReference type="PROSITE" id="PS51819"/>
    </source>
</evidence>
<dbReference type="Pfam" id="PF00903">
    <property type="entry name" value="Glyoxalase"/>
    <property type="match status" value="1"/>
</dbReference>
<dbReference type="RefSeq" id="WP_167220351.1">
    <property type="nucleotide sequence ID" value="NZ_JAAQPH010000001.1"/>
</dbReference>
<keyword evidence="3" id="KW-1185">Reference proteome</keyword>
<evidence type="ECO:0000313" key="3">
    <source>
        <dbReference type="Proteomes" id="UP000761264"/>
    </source>
</evidence>
<dbReference type="EMBL" id="JAAQPH010000001">
    <property type="protein sequence ID" value="NIA67062.1"/>
    <property type="molecule type" value="Genomic_DNA"/>
</dbReference>
<protein>
    <submittedName>
        <fullName evidence="2">VOC family protein</fullName>
    </submittedName>
</protein>
<dbReference type="PANTHER" id="PTHR21366">
    <property type="entry name" value="GLYOXALASE FAMILY PROTEIN"/>
    <property type="match status" value="1"/>
</dbReference>
<dbReference type="InterPro" id="IPR004360">
    <property type="entry name" value="Glyas_Fos-R_dOase_dom"/>
</dbReference>
<gene>
    <name evidence="2" type="ORF">HBA54_00480</name>
</gene>
<reference evidence="2" key="1">
    <citation type="submission" date="2020-03" db="EMBL/GenBank/DDBJ databases">
        <title>Genome of Pelagibius litoralis DSM 21314T.</title>
        <authorList>
            <person name="Wang G."/>
        </authorList>
    </citation>
    <scope>NUCLEOTIDE SEQUENCE</scope>
    <source>
        <strain evidence="2">DSM 21314</strain>
    </source>
</reference>
<dbReference type="AlphaFoldDB" id="A0A967C5T7"/>
<dbReference type="PROSITE" id="PS51819">
    <property type="entry name" value="VOC"/>
    <property type="match status" value="1"/>
</dbReference>